<proteinExistence type="predicted"/>
<reference evidence="1 2" key="1">
    <citation type="submission" date="2023-02" db="EMBL/GenBank/DDBJ databases">
        <title>LHISI_Scaffold_Assembly.</title>
        <authorList>
            <person name="Stuart O.P."/>
            <person name="Cleave R."/>
            <person name="Magrath M.J.L."/>
            <person name="Mikheyev A.S."/>
        </authorList>
    </citation>
    <scope>NUCLEOTIDE SEQUENCE [LARGE SCALE GENOMIC DNA]</scope>
    <source>
        <strain evidence="1">Daus_M_001</strain>
        <tissue evidence="1">Leg muscle</tissue>
    </source>
</reference>
<dbReference type="Proteomes" id="UP001159363">
    <property type="component" value="Chromosome X"/>
</dbReference>
<accession>A0ABQ9HQA9</accession>
<protein>
    <submittedName>
        <fullName evidence="1">Uncharacterized protein</fullName>
    </submittedName>
</protein>
<gene>
    <name evidence="1" type="ORF">PR048_012628</name>
</gene>
<dbReference type="EMBL" id="JARBHB010000004">
    <property type="protein sequence ID" value="KAJ8886417.1"/>
    <property type="molecule type" value="Genomic_DNA"/>
</dbReference>
<evidence type="ECO:0000313" key="2">
    <source>
        <dbReference type="Proteomes" id="UP001159363"/>
    </source>
</evidence>
<organism evidence="1 2">
    <name type="scientific">Dryococelus australis</name>
    <dbReference type="NCBI Taxonomy" id="614101"/>
    <lineage>
        <taxon>Eukaryota</taxon>
        <taxon>Metazoa</taxon>
        <taxon>Ecdysozoa</taxon>
        <taxon>Arthropoda</taxon>
        <taxon>Hexapoda</taxon>
        <taxon>Insecta</taxon>
        <taxon>Pterygota</taxon>
        <taxon>Neoptera</taxon>
        <taxon>Polyneoptera</taxon>
        <taxon>Phasmatodea</taxon>
        <taxon>Verophasmatodea</taxon>
        <taxon>Anareolatae</taxon>
        <taxon>Phasmatidae</taxon>
        <taxon>Eurycanthinae</taxon>
        <taxon>Dryococelus</taxon>
    </lineage>
</organism>
<evidence type="ECO:0000313" key="1">
    <source>
        <dbReference type="EMBL" id="KAJ8886417.1"/>
    </source>
</evidence>
<name>A0ABQ9HQA9_9NEOP</name>
<sequence>MSSTDHDLIHLTNIGIVVIDIVSRRVVVSCIGCAGIFYILTGAAVAERLARSPPTKANRFQSPAGSPDFRMWESCQTMLLVGSFLEDLPFPPPLHYDTQPFASITLIGTQDLALLYYGGDRAAAETKSTLRNNKAPTILWGTSATLSKCENPGGRGWEIELGSLWWETSGAAEECNGQGNPPANGNIRHMFPICETQPGIEPGSLRWKKSSLIAMPPWLHLAYRFGSLSLCALALLYALRQHITKGLREVILMSATARAKAGHNVLLAKFGGRSVLLRILRARWPNVVSLPYKTLNDISGQRPPRIQYTHCHCFRSVDKAQCLYSRVEGGFARRSCGWPPG</sequence>
<comment type="caution">
    <text evidence="1">The sequence shown here is derived from an EMBL/GenBank/DDBJ whole genome shotgun (WGS) entry which is preliminary data.</text>
</comment>
<keyword evidence="2" id="KW-1185">Reference proteome</keyword>